<gene>
    <name evidence="1" type="primary">g10597</name>
    <name evidence="1" type="ORF">NpPPO83_00010597</name>
</gene>
<name>A0ACB5SLQ4_9PEZI</name>
<protein>
    <submittedName>
        <fullName evidence="1">Uncharacterized protein</fullName>
    </submittedName>
</protein>
<evidence type="ECO:0000313" key="2">
    <source>
        <dbReference type="Proteomes" id="UP001165186"/>
    </source>
</evidence>
<evidence type="ECO:0000313" key="1">
    <source>
        <dbReference type="EMBL" id="GME47682.1"/>
    </source>
</evidence>
<organism evidence="1 2">
    <name type="scientific">Neofusicoccum parvum</name>
    <dbReference type="NCBI Taxonomy" id="310453"/>
    <lineage>
        <taxon>Eukaryota</taxon>
        <taxon>Fungi</taxon>
        <taxon>Dikarya</taxon>
        <taxon>Ascomycota</taxon>
        <taxon>Pezizomycotina</taxon>
        <taxon>Dothideomycetes</taxon>
        <taxon>Dothideomycetes incertae sedis</taxon>
        <taxon>Botryosphaeriales</taxon>
        <taxon>Botryosphaeriaceae</taxon>
        <taxon>Neofusicoccum</taxon>
    </lineage>
</organism>
<sequence length="223" mass="23559">MTPSAGATSDPPVSLSPRKLRSSTNSNKRERADSTDRGADHTRFLEALTETSVKRGQSVYPDGPTSFVFAGKPRSSGTTKRAKTEANAGAPAPETASATNQPRRGKRVSPTQGAAAGQRAGDALKSGAGPANDDGKHDYEKHDYKKHDYDNHACNDAREPHTKREKNQRETNTTRAARNPTQSATASTPQPPGTAQRRSGLTGKLDDLAILAAAAPHGRPGAL</sequence>
<reference evidence="1" key="1">
    <citation type="submission" date="2024-09" db="EMBL/GenBank/DDBJ databases">
        <title>Draft Genome Sequences of Neofusicoccum parvum.</title>
        <authorList>
            <person name="Ashida A."/>
            <person name="Camagna M."/>
            <person name="Tanaka A."/>
            <person name="Takemoto D."/>
        </authorList>
    </citation>
    <scope>NUCLEOTIDE SEQUENCE</scope>
    <source>
        <strain evidence="1">PPO83</strain>
    </source>
</reference>
<comment type="caution">
    <text evidence="1">The sequence shown here is derived from an EMBL/GenBank/DDBJ whole genome shotgun (WGS) entry which is preliminary data.</text>
</comment>
<proteinExistence type="predicted"/>
<dbReference type="Proteomes" id="UP001165186">
    <property type="component" value="Unassembled WGS sequence"/>
</dbReference>
<accession>A0ACB5SLQ4</accession>
<keyword evidence="2" id="KW-1185">Reference proteome</keyword>
<dbReference type="EMBL" id="BSXG01000134">
    <property type="protein sequence ID" value="GME47682.1"/>
    <property type="molecule type" value="Genomic_DNA"/>
</dbReference>